<evidence type="ECO:0000313" key="2">
    <source>
        <dbReference type="EnsemblPlants" id="TraesCS6B02G067900.1.cds1"/>
    </source>
</evidence>
<dbReference type="Gramene" id="TraesRN6B0100149500.1">
    <property type="protein sequence ID" value="TraesRN6B0100149500.1"/>
    <property type="gene ID" value="TraesRN6B0100149500"/>
</dbReference>
<reference evidence="2" key="2">
    <citation type="submission" date="2018-10" db="UniProtKB">
        <authorList>
            <consortium name="EnsemblPlants"/>
        </authorList>
    </citation>
    <scope>IDENTIFICATION</scope>
</reference>
<proteinExistence type="predicted"/>
<dbReference type="Gramene" id="TraesWEE_scaffold_018049_01G000200.1">
    <property type="protein sequence ID" value="TraesWEE_scaffold_018049_01G000200.1"/>
    <property type="gene ID" value="TraesWEE_scaffold_018049_01G000200"/>
</dbReference>
<dbReference type="Gramene" id="TraesCS6B02G067900.1">
    <property type="protein sequence ID" value="TraesCS6B02G067900.1.cds1"/>
    <property type="gene ID" value="TraesCS6B02G067900"/>
</dbReference>
<feature type="domain" description="F-box protein AT5G49610-like beta-propeller" evidence="1">
    <location>
        <begin position="11"/>
        <end position="197"/>
    </location>
</feature>
<organism evidence="2">
    <name type="scientific">Triticum aestivum</name>
    <name type="common">Wheat</name>
    <dbReference type="NCBI Taxonomy" id="4565"/>
    <lineage>
        <taxon>Eukaryota</taxon>
        <taxon>Viridiplantae</taxon>
        <taxon>Streptophyta</taxon>
        <taxon>Embryophyta</taxon>
        <taxon>Tracheophyta</taxon>
        <taxon>Spermatophyta</taxon>
        <taxon>Magnoliopsida</taxon>
        <taxon>Liliopsida</taxon>
        <taxon>Poales</taxon>
        <taxon>Poaceae</taxon>
        <taxon>BOP clade</taxon>
        <taxon>Pooideae</taxon>
        <taxon>Triticodae</taxon>
        <taxon>Triticeae</taxon>
        <taxon>Triticinae</taxon>
        <taxon>Triticum</taxon>
    </lineage>
</organism>
<evidence type="ECO:0000313" key="3">
    <source>
        <dbReference type="Proteomes" id="UP000019116"/>
    </source>
</evidence>
<dbReference type="OrthoDB" id="608133at2759"/>
<keyword evidence="3" id="KW-1185">Reference proteome</keyword>
<sequence length="260" mass="29320">MDRPWLQQEIIVWDPLTGQQHHVSFPAGLQNGKGRNSNNWRAAVLRVDPEDAHIHGGCFSSLFKLILICNVGTHIFACVYESTSAAWGNIVSLSSTGRICRTRPDVLVGNALCWLLSGGDVLAFDLESQHLGVTEKPADAHIVHCCQGYVQILRTQDSGLGLAVLSKHNIQFWERKSNTDNVAGWVRLQKTIQFELFPLINRNLLIMGYDEDSNVIVLSTRIGCFTVQLDSMQIRHIIERNWMCYNTLYPYKNFYTAGNT</sequence>
<protein>
    <recommendedName>
        <fullName evidence="1">F-box protein AT5G49610-like beta-propeller domain-containing protein</fullName>
    </recommendedName>
</protein>
<dbReference type="STRING" id="4565.A0A3B6PEG1"/>
<dbReference type="Proteomes" id="UP000019116">
    <property type="component" value="Chromosome 6B"/>
</dbReference>
<dbReference type="Gramene" id="TraesROB_scaffold_004652_01G000200.1">
    <property type="protein sequence ID" value="TraesROB_scaffold_004652_01G000200.1"/>
    <property type="gene ID" value="TraesROB_scaffold_004652_01G000200"/>
</dbReference>
<dbReference type="PANTHER" id="PTHR33186:SF16">
    <property type="entry name" value="F-BOX ASSOCIATED DOMAIN-CONTAINING PROTEIN"/>
    <property type="match status" value="1"/>
</dbReference>
<dbReference type="Gramene" id="TraesCS6B03G0159500.1">
    <property type="protein sequence ID" value="TraesCS6B03G0159500.1.CDS1"/>
    <property type="gene ID" value="TraesCS6B03G0159500"/>
</dbReference>
<dbReference type="EnsemblPlants" id="TraesCS6B02G067900.1">
    <property type="protein sequence ID" value="TraesCS6B02G067900.1.cds1"/>
    <property type="gene ID" value="TraesCS6B02G067900"/>
</dbReference>
<dbReference type="PANTHER" id="PTHR33186">
    <property type="entry name" value="OS10G0136150 PROTEIN-RELATED"/>
    <property type="match status" value="1"/>
</dbReference>
<dbReference type="Gramene" id="TraesCLE_scaffold_139535_01G000100.1">
    <property type="protein sequence ID" value="TraesCLE_scaffold_139535_01G000100.1"/>
    <property type="gene ID" value="TraesCLE_scaffold_139535_01G000100"/>
</dbReference>
<accession>A0A3B6PEG1</accession>
<evidence type="ECO:0000259" key="1">
    <source>
        <dbReference type="Pfam" id="PF23635"/>
    </source>
</evidence>
<dbReference type="Pfam" id="PF23635">
    <property type="entry name" value="Beta-prop_AT5G49610-like"/>
    <property type="match status" value="1"/>
</dbReference>
<dbReference type="InterPro" id="IPR056594">
    <property type="entry name" value="AT5G49610-like_b-prop"/>
</dbReference>
<reference evidence="2" key="1">
    <citation type="submission" date="2018-08" db="EMBL/GenBank/DDBJ databases">
        <authorList>
            <person name="Rossello M."/>
        </authorList>
    </citation>
    <scope>NUCLEOTIDE SEQUENCE [LARGE SCALE GENOMIC DNA]</scope>
    <source>
        <strain evidence="2">cv. Chinese Spring</strain>
    </source>
</reference>
<dbReference type="Gramene" id="TraesCAD_scaffold_013549_01G000200.1">
    <property type="protein sequence ID" value="TraesCAD_scaffold_013549_01G000200.1"/>
    <property type="gene ID" value="TraesCAD_scaffold_013549_01G000200"/>
</dbReference>
<dbReference type="AlphaFoldDB" id="A0A3B6PEG1"/>
<name>A0A3B6PEG1_WHEAT</name>